<dbReference type="Proteomes" id="UP000178646">
    <property type="component" value="Unassembled WGS sequence"/>
</dbReference>
<sequence>MIKVWTGERLNYSYVPLLYPNWGTQTKDSHLFFSKKAFARFNEPFVEITDDPSLADFLLVPHNFPLIRSNK</sequence>
<protein>
    <submittedName>
        <fullName evidence="1">Uncharacterized protein</fullName>
    </submittedName>
</protein>
<gene>
    <name evidence="1" type="ORF">A2W59_02495</name>
</gene>
<dbReference type="EMBL" id="MHSU01000033">
    <property type="protein sequence ID" value="OHA49396.1"/>
    <property type="molecule type" value="Genomic_DNA"/>
</dbReference>
<comment type="caution">
    <text evidence="1">The sequence shown here is derived from an EMBL/GenBank/DDBJ whole genome shotgun (WGS) entry which is preliminary data.</text>
</comment>
<organism evidence="1 2">
    <name type="scientific">Candidatus Terrybacteria bacterium RIFCSPHIGHO2_02_41_19</name>
    <dbReference type="NCBI Taxonomy" id="1802364"/>
    <lineage>
        <taxon>Bacteria</taxon>
        <taxon>Candidatus Terryibacteriota</taxon>
    </lineage>
</organism>
<proteinExistence type="predicted"/>
<accession>A0A1G2PM52</accession>
<reference evidence="1 2" key="1">
    <citation type="journal article" date="2016" name="Nat. Commun.">
        <title>Thousands of microbial genomes shed light on interconnected biogeochemical processes in an aquifer system.</title>
        <authorList>
            <person name="Anantharaman K."/>
            <person name="Brown C.T."/>
            <person name="Hug L.A."/>
            <person name="Sharon I."/>
            <person name="Castelle C.J."/>
            <person name="Probst A.J."/>
            <person name="Thomas B.C."/>
            <person name="Singh A."/>
            <person name="Wilkins M.J."/>
            <person name="Karaoz U."/>
            <person name="Brodie E.L."/>
            <person name="Williams K.H."/>
            <person name="Hubbard S.S."/>
            <person name="Banfield J.F."/>
        </authorList>
    </citation>
    <scope>NUCLEOTIDE SEQUENCE [LARGE SCALE GENOMIC DNA]</scope>
</reference>
<evidence type="ECO:0000313" key="2">
    <source>
        <dbReference type="Proteomes" id="UP000178646"/>
    </source>
</evidence>
<name>A0A1G2PM52_9BACT</name>
<evidence type="ECO:0000313" key="1">
    <source>
        <dbReference type="EMBL" id="OHA49396.1"/>
    </source>
</evidence>
<dbReference type="AlphaFoldDB" id="A0A1G2PM52"/>